<keyword evidence="2" id="KW-1185">Reference proteome</keyword>
<reference evidence="1" key="2">
    <citation type="journal article" date="2022" name="Sci. Total Environ.">
        <title>Prevalence, transmission, and molecular epidemiology of tet(X)-positive bacteria among humans, animals, and environmental niches in China: An epidemiological, and genomic-based study.</title>
        <authorList>
            <person name="Dong N."/>
            <person name="Zeng Y."/>
            <person name="Cai C."/>
            <person name="Sun C."/>
            <person name="Lu J."/>
            <person name="Liu C."/>
            <person name="Zhou H."/>
            <person name="Sun Q."/>
            <person name="Shu L."/>
            <person name="Wang H."/>
            <person name="Wang Y."/>
            <person name="Wang S."/>
            <person name="Wu C."/>
            <person name="Chan E.W."/>
            <person name="Chen G."/>
            <person name="Shen Z."/>
            <person name="Chen S."/>
            <person name="Zhang R."/>
        </authorList>
    </citation>
    <scope>NUCLEOTIDE SEQUENCE</scope>
    <source>
        <strain evidence="1">R1692</strain>
    </source>
</reference>
<dbReference type="RefSeq" id="WP_286652296.1">
    <property type="nucleotide sequence ID" value="NZ_JACAGK010000074.1"/>
</dbReference>
<dbReference type="Proteomes" id="UP001170954">
    <property type="component" value="Unassembled WGS sequence"/>
</dbReference>
<gene>
    <name evidence="1" type="ORF">HX018_18050</name>
</gene>
<evidence type="ECO:0000313" key="2">
    <source>
        <dbReference type="Proteomes" id="UP001170954"/>
    </source>
</evidence>
<name>A0ABT7NSA9_9SPHI</name>
<protein>
    <submittedName>
        <fullName evidence="1">Uncharacterized protein</fullName>
    </submittedName>
</protein>
<reference evidence="1" key="1">
    <citation type="submission" date="2020-06" db="EMBL/GenBank/DDBJ databases">
        <authorList>
            <person name="Dong N."/>
        </authorList>
    </citation>
    <scope>NUCLEOTIDE SEQUENCE</scope>
    <source>
        <strain evidence="1">R1692</strain>
    </source>
</reference>
<evidence type="ECO:0000313" key="1">
    <source>
        <dbReference type="EMBL" id="MDM1050144.1"/>
    </source>
</evidence>
<organism evidence="1 2">
    <name type="scientific">Sphingobacterium hotanense</name>
    <dbReference type="NCBI Taxonomy" id="649196"/>
    <lineage>
        <taxon>Bacteria</taxon>
        <taxon>Pseudomonadati</taxon>
        <taxon>Bacteroidota</taxon>
        <taxon>Sphingobacteriia</taxon>
        <taxon>Sphingobacteriales</taxon>
        <taxon>Sphingobacteriaceae</taxon>
        <taxon>Sphingobacterium</taxon>
    </lineage>
</organism>
<dbReference type="EMBL" id="JACAGK010000074">
    <property type="protein sequence ID" value="MDM1050144.1"/>
    <property type="molecule type" value="Genomic_DNA"/>
</dbReference>
<sequence length="109" mass="12837">MKAYRHYVIKTLEALENSHGYIFAQLLNLASSGEMKDIMLAFETGDTYDFQYAHFEDLQDTNIQKLIGLLRHIDQTFKTIKEENNILGEEIFPERNREDRFNGDDNDFL</sequence>
<comment type="caution">
    <text evidence="1">The sequence shown here is derived from an EMBL/GenBank/DDBJ whole genome shotgun (WGS) entry which is preliminary data.</text>
</comment>
<proteinExistence type="predicted"/>
<accession>A0ABT7NSA9</accession>